<keyword evidence="4" id="KW-1185">Reference proteome</keyword>
<dbReference type="EMBL" id="MVBK01000039">
    <property type="protein sequence ID" value="OOG25383.1"/>
    <property type="molecule type" value="Genomic_DNA"/>
</dbReference>
<name>A0A1V3NKB9_9GAMM</name>
<dbReference type="PANTHER" id="PTHR42760:SF40">
    <property type="entry name" value="3-OXOACYL-[ACYL-CARRIER-PROTEIN] REDUCTASE, CHLOROPLASTIC"/>
    <property type="match status" value="1"/>
</dbReference>
<reference evidence="3 4" key="1">
    <citation type="submission" date="2017-02" db="EMBL/GenBank/DDBJ databases">
        <title>Genomic diversity within the haloalkaliphilic genus Thioalkalivibrio.</title>
        <authorList>
            <person name="Ahn A.-C."/>
            <person name="Meier-Kolthoff J."/>
            <person name="Overmars L."/>
            <person name="Richter M."/>
            <person name="Woyke T."/>
            <person name="Sorokin D.Y."/>
            <person name="Muyzer G."/>
        </authorList>
    </citation>
    <scope>NUCLEOTIDE SEQUENCE [LARGE SCALE GENOMIC DNA]</scope>
    <source>
        <strain evidence="3 4">ALJD</strain>
    </source>
</reference>
<accession>A0A1V3NKB9</accession>
<dbReference type="NCBIfam" id="NF009468">
    <property type="entry name" value="PRK12826.1-4"/>
    <property type="match status" value="1"/>
</dbReference>
<evidence type="ECO:0000313" key="3">
    <source>
        <dbReference type="EMBL" id="OOG25383.1"/>
    </source>
</evidence>
<dbReference type="NCBIfam" id="NF005559">
    <property type="entry name" value="PRK07231.1"/>
    <property type="match status" value="1"/>
</dbReference>
<dbReference type="NCBIfam" id="NF004202">
    <property type="entry name" value="PRK05653.2-2"/>
    <property type="match status" value="1"/>
</dbReference>
<feature type="domain" description="Ketoreductase" evidence="2">
    <location>
        <begin position="8"/>
        <end position="193"/>
    </location>
</feature>
<dbReference type="InterPro" id="IPR002347">
    <property type="entry name" value="SDR_fam"/>
</dbReference>
<sequence length="259" mass="27600">MTERFQDRSVVITGAGKGIGRTIARVFAREGARVLVVDRDADAAKETTRAILDAGGQAVTCVTDVSQRAEVEAMAAEALSHFGGIDVLVANAGIFPSVSIEEMTERDWDHVHDINLKGAFFCVKACSAQMRRQGGGRVLLTSSITGPMTGFPGWAHYGATKAGLLGFMRTAAIEFARDRITINAVLPGNIRTEGLTDVGADYLRRMEASIPLGHLGEPEDIAYAMLFLASEEARYITGQTLVVDGGQTLPESALALDAD</sequence>
<dbReference type="InterPro" id="IPR036291">
    <property type="entry name" value="NAD(P)-bd_dom_sf"/>
</dbReference>
<evidence type="ECO:0000259" key="2">
    <source>
        <dbReference type="SMART" id="SM00822"/>
    </source>
</evidence>
<dbReference type="CDD" id="cd05233">
    <property type="entry name" value="SDR_c"/>
    <property type="match status" value="1"/>
</dbReference>
<dbReference type="PRINTS" id="PR00081">
    <property type="entry name" value="GDHRDH"/>
</dbReference>
<dbReference type="Gene3D" id="3.40.50.720">
    <property type="entry name" value="NAD(P)-binding Rossmann-like Domain"/>
    <property type="match status" value="1"/>
</dbReference>
<dbReference type="RefSeq" id="WP_077278425.1">
    <property type="nucleotide sequence ID" value="NZ_MVBK01000039.1"/>
</dbReference>
<dbReference type="PRINTS" id="PR00080">
    <property type="entry name" value="SDRFAMILY"/>
</dbReference>
<dbReference type="PANTHER" id="PTHR42760">
    <property type="entry name" value="SHORT-CHAIN DEHYDROGENASES/REDUCTASES FAMILY MEMBER"/>
    <property type="match status" value="1"/>
</dbReference>
<organism evidence="3 4">
    <name type="scientific">Thioalkalivibrio denitrificans</name>
    <dbReference type="NCBI Taxonomy" id="108003"/>
    <lineage>
        <taxon>Bacteria</taxon>
        <taxon>Pseudomonadati</taxon>
        <taxon>Pseudomonadota</taxon>
        <taxon>Gammaproteobacteria</taxon>
        <taxon>Chromatiales</taxon>
        <taxon>Ectothiorhodospiraceae</taxon>
        <taxon>Thioalkalivibrio</taxon>
    </lineage>
</organism>
<comment type="similarity">
    <text evidence="1">Belongs to the short-chain dehydrogenases/reductases (SDR) family.</text>
</comment>
<dbReference type="OrthoDB" id="5801166at2"/>
<dbReference type="GO" id="GO:0030497">
    <property type="term" value="P:fatty acid elongation"/>
    <property type="evidence" value="ECO:0007669"/>
    <property type="project" value="TreeGrafter"/>
</dbReference>
<dbReference type="SMART" id="SM00822">
    <property type="entry name" value="PKS_KR"/>
    <property type="match status" value="1"/>
</dbReference>
<dbReference type="InterPro" id="IPR057326">
    <property type="entry name" value="KR_dom"/>
</dbReference>
<dbReference type="PROSITE" id="PS00061">
    <property type="entry name" value="ADH_SHORT"/>
    <property type="match status" value="1"/>
</dbReference>
<dbReference type="InterPro" id="IPR020904">
    <property type="entry name" value="Sc_DH/Rdtase_CS"/>
</dbReference>
<dbReference type="GO" id="GO:0016616">
    <property type="term" value="F:oxidoreductase activity, acting on the CH-OH group of donors, NAD or NADP as acceptor"/>
    <property type="evidence" value="ECO:0007669"/>
    <property type="project" value="TreeGrafter"/>
</dbReference>
<evidence type="ECO:0000313" key="4">
    <source>
        <dbReference type="Proteomes" id="UP000189462"/>
    </source>
</evidence>
<dbReference type="Pfam" id="PF13561">
    <property type="entry name" value="adh_short_C2"/>
    <property type="match status" value="1"/>
</dbReference>
<dbReference type="AlphaFoldDB" id="A0A1V3NKB9"/>
<proteinExistence type="inferred from homology"/>
<comment type="caution">
    <text evidence="3">The sequence shown here is derived from an EMBL/GenBank/DDBJ whole genome shotgun (WGS) entry which is preliminary data.</text>
</comment>
<evidence type="ECO:0000256" key="1">
    <source>
        <dbReference type="ARBA" id="ARBA00006484"/>
    </source>
</evidence>
<dbReference type="STRING" id="108003.B1C78_06945"/>
<dbReference type="NCBIfam" id="NF009466">
    <property type="entry name" value="PRK12826.1-2"/>
    <property type="match status" value="1"/>
</dbReference>
<dbReference type="Proteomes" id="UP000189462">
    <property type="component" value="Unassembled WGS sequence"/>
</dbReference>
<dbReference type="SUPFAM" id="SSF51735">
    <property type="entry name" value="NAD(P)-binding Rossmann-fold domains"/>
    <property type="match status" value="1"/>
</dbReference>
<gene>
    <name evidence="3" type="ORF">B1C78_06945</name>
</gene>
<dbReference type="FunFam" id="3.40.50.720:FF:000084">
    <property type="entry name" value="Short-chain dehydrogenase reductase"/>
    <property type="match status" value="1"/>
</dbReference>
<protein>
    <submittedName>
        <fullName evidence="3">3-oxoacyl-ACP reductase</fullName>
    </submittedName>
</protein>